<feature type="compositionally biased region" description="Basic and acidic residues" evidence="4">
    <location>
        <begin position="106"/>
        <end position="122"/>
    </location>
</feature>
<dbReference type="Gramene" id="KZN09045">
    <property type="protein sequence ID" value="KZN09045"/>
    <property type="gene ID" value="DCAR_001701"/>
</dbReference>
<accession>A0A166GK60</accession>
<feature type="domain" description="BZIP" evidence="5">
    <location>
        <begin position="97"/>
        <end position="164"/>
    </location>
</feature>
<name>A0A166GK60_DAUCS</name>
<gene>
    <name evidence="6" type="ORF">DCAR_001701</name>
</gene>
<dbReference type="InterPro" id="IPR046347">
    <property type="entry name" value="bZIP_sf"/>
</dbReference>
<keyword evidence="2" id="KW-0238">DNA-binding</keyword>
<comment type="subcellular location">
    <subcellularLocation>
        <location evidence="1">Nucleus</location>
    </subcellularLocation>
</comment>
<dbReference type="SUPFAM" id="SSF57959">
    <property type="entry name" value="Leucine zipper domain"/>
    <property type="match status" value="1"/>
</dbReference>
<dbReference type="SMART" id="SM00338">
    <property type="entry name" value="BRLZ"/>
    <property type="match status" value="1"/>
</dbReference>
<dbReference type="PANTHER" id="PTHR22952:SF433">
    <property type="entry name" value="PROTEIN FD"/>
    <property type="match status" value="1"/>
</dbReference>
<dbReference type="InterPro" id="IPR004827">
    <property type="entry name" value="bZIP"/>
</dbReference>
<dbReference type="PROSITE" id="PS50217">
    <property type="entry name" value="BZIP"/>
    <property type="match status" value="1"/>
</dbReference>
<evidence type="ECO:0000256" key="4">
    <source>
        <dbReference type="SAM" id="MobiDB-lite"/>
    </source>
</evidence>
<reference evidence="6" key="1">
    <citation type="journal article" date="2016" name="Nat. Genet.">
        <title>A high-quality carrot genome assembly provides new insights into carotenoid accumulation and asterid genome evolution.</title>
        <authorList>
            <person name="Iorizzo M."/>
            <person name="Ellison S."/>
            <person name="Senalik D."/>
            <person name="Zeng P."/>
            <person name="Satapoomin P."/>
            <person name="Huang J."/>
            <person name="Bowman M."/>
            <person name="Iovene M."/>
            <person name="Sanseverino W."/>
            <person name="Cavagnaro P."/>
            <person name="Yildiz M."/>
            <person name="Macko-Podgorni A."/>
            <person name="Moranska E."/>
            <person name="Grzebelus E."/>
            <person name="Grzebelus D."/>
            <person name="Ashrafi H."/>
            <person name="Zheng Z."/>
            <person name="Cheng S."/>
            <person name="Spooner D."/>
            <person name="Van Deynze A."/>
            <person name="Simon P."/>
        </authorList>
    </citation>
    <scope>NUCLEOTIDE SEQUENCE [LARGE SCALE GENOMIC DNA]</scope>
    <source>
        <tissue evidence="6">Leaf</tissue>
    </source>
</reference>
<dbReference type="GO" id="GO:0003677">
    <property type="term" value="F:DNA binding"/>
    <property type="evidence" value="ECO:0007669"/>
    <property type="project" value="UniProtKB-KW"/>
</dbReference>
<evidence type="ECO:0000256" key="3">
    <source>
        <dbReference type="ARBA" id="ARBA00023242"/>
    </source>
</evidence>
<feature type="region of interest" description="Disordered" evidence="4">
    <location>
        <begin position="161"/>
        <end position="190"/>
    </location>
</feature>
<sequence>MEKIWKDIPDLPSLENPNNHFHGVMNLQESLGRPLVYLTPLLPATNVFFPSSSSSHQSLVSDITCSSQPQLPLAMHCGGGARRRTGCSRENDYQSSSDRRHQRLIRNRESAARSRDRKEARTAELKEEMKRLKAENAELKQKQKARTAELKEEMKRLKAENAELKQKQKVMEEAKALKKPSLNRSASAPF</sequence>
<feature type="region of interest" description="Disordered" evidence="4">
    <location>
        <begin position="80"/>
        <end position="122"/>
    </location>
</feature>
<keyword evidence="3" id="KW-0539">Nucleus</keyword>
<dbReference type="PROSITE" id="PS00036">
    <property type="entry name" value="BZIP_BASIC"/>
    <property type="match status" value="1"/>
</dbReference>
<dbReference type="GO" id="GO:0005634">
    <property type="term" value="C:nucleus"/>
    <property type="evidence" value="ECO:0007669"/>
    <property type="project" value="UniProtKB-SubCell"/>
</dbReference>
<dbReference type="Gene3D" id="1.20.5.170">
    <property type="match status" value="1"/>
</dbReference>
<dbReference type="GO" id="GO:0045893">
    <property type="term" value="P:positive regulation of DNA-templated transcription"/>
    <property type="evidence" value="ECO:0007669"/>
    <property type="project" value="InterPro"/>
</dbReference>
<evidence type="ECO:0000313" key="6">
    <source>
        <dbReference type="EMBL" id="KZN09045.1"/>
    </source>
</evidence>
<proteinExistence type="predicted"/>
<protein>
    <recommendedName>
        <fullName evidence="5">BZIP domain-containing protein</fullName>
    </recommendedName>
</protein>
<dbReference type="PANTHER" id="PTHR22952">
    <property type="entry name" value="CAMP-RESPONSE ELEMENT BINDING PROTEIN-RELATED"/>
    <property type="match status" value="1"/>
</dbReference>
<dbReference type="EMBL" id="LNRQ01000001">
    <property type="protein sequence ID" value="KZN09045.1"/>
    <property type="molecule type" value="Genomic_DNA"/>
</dbReference>
<comment type="caution">
    <text evidence="6">The sequence shown here is derived from an EMBL/GenBank/DDBJ whole genome shotgun (WGS) entry which is preliminary data.</text>
</comment>
<dbReference type="Pfam" id="PF00170">
    <property type="entry name" value="bZIP_1"/>
    <property type="match status" value="1"/>
</dbReference>
<evidence type="ECO:0000256" key="1">
    <source>
        <dbReference type="ARBA" id="ARBA00004123"/>
    </source>
</evidence>
<dbReference type="InterPro" id="IPR043452">
    <property type="entry name" value="BZIP46-like"/>
</dbReference>
<feature type="compositionally biased region" description="Basic and acidic residues" evidence="4">
    <location>
        <begin position="161"/>
        <end position="176"/>
    </location>
</feature>
<organism evidence="6">
    <name type="scientific">Daucus carota subsp. sativus</name>
    <name type="common">Carrot</name>
    <dbReference type="NCBI Taxonomy" id="79200"/>
    <lineage>
        <taxon>Eukaryota</taxon>
        <taxon>Viridiplantae</taxon>
        <taxon>Streptophyta</taxon>
        <taxon>Embryophyta</taxon>
        <taxon>Tracheophyta</taxon>
        <taxon>Spermatophyta</taxon>
        <taxon>Magnoliopsida</taxon>
        <taxon>eudicotyledons</taxon>
        <taxon>Gunneridae</taxon>
        <taxon>Pentapetalae</taxon>
        <taxon>asterids</taxon>
        <taxon>campanulids</taxon>
        <taxon>Apiales</taxon>
        <taxon>Apiaceae</taxon>
        <taxon>Apioideae</taxon>
        <taxon>Scandiceae</taxon>
        <taxon>Daucinae</taxon>
        <taxon>Daucus</taxon>
        <taxon>Daucus sect. Daucus</taxon>
    </lineage>
</organism>
<evidence type="ECO:0000256" key="2">
    <source>
        <dbReference type="ARBA" id="ARBA00023125"/>
    </source>
</evidence>
<dbReference type="AlphaFoldDB" id="A0A166GK60"/>
<evidence type="ECO:0000259" key="5">
    <source>
        <dbReference type="PROSITE" id="PS50217"/>
    </source>
</evidence>
<dbReference type="GO" id="GO:0003700">
    <property type="term" value="F:DNA-binding transcription factor activity"/>
    <property type="evidence" value="ECO:0007669"/>
    <property type="project" value="InterPro"/>
</dbReference>